<accession>A0A915E8H1</accession>
<proteinExistence type="predicted"/>
<keyword evidence="2" id="KW-1185">Reference proteome</keyword>
<feature type="region of interest" description="Disordered" evidence="1">
    <location>
        <begin position="32"/>
        <end position="69"/>
    </location>
</feature>
<organism evidence="2 3">
    <name type="scientific">Ditylenchus dipsaci</name>
    <dbReference type="NCBI Taxonomy" id="166011"/>
    <lineage>
        <taxon>Eukaryota</taxon>
        <taxon>Metazoa</taxon>
        <taxon>Ecdysozoa</taxon>
        <taxon>Nematoda</taxon>
        <taxon>Chromadorea</taxon>
        <taxon>Rhabditida</taxon>
        <taxon>Tylenchina</taxon>
        <taxon>Tylenchomorpha</taxon>
        <taxon>Sphaerularioidea</taxon>
        <taxon>Anguinidae</taxon>
        <taxon>Anguininae</taxon>
        <taxon>Ditylenchus</taxon>
    </lineage>
</organism>
<evidence type="ECO:0000256" key="1">
    <source>
        <dbReference type="SAM" id="MobiDB-lite"/>
    </source>
</evidence>
<evidence type="ECO:0000313" key="2">
    <source>
        <dbReference type="Proteomes" id="UP000887574"/>
    </source>
</evidence>
<name>A0A915E8H1_9BILA</name>
<reference evidence="3" key="1">
    <citation type="submission" date="2022-11" db="UniProtKB">
        <authorList>
            <consortium name="WormBaseParasite"/>
        </authorList>
    </citation>
    <scope>IDENTIFICATION</scope>
</reference>
<feature type="compositionally biased region" description="Basic and acidic residues" evidence="1">
    <location>
        <begin position="49"/>
        <end position="69"/>
    </location>
</feature>
<evidence type="ECO:0000313" key="3">
    <source>
        <dbReference type="WBParaSite" id="jg318"/>
    </source>
</evidence>
<dbReference type="AlphaFoldDB" id="A0A915E8H1"/>
<protein>
    <submittedName>
        <fullName evidence="3">Uncharacterized protein</fullName>
    </submittedName>
</protein>
<dbReference type="WBParaSite" id="jg318">
    <property type="protein sequence ID" value="jg318"/>
    <property type="gene ID" value="jg318"/>
</dbReference>
<sequence length="69" mass="8119">MLCEVLKNQHRVFEELSRSSEFQEEYDRLRSEVDAAESNAQSNLKKRRDIALEKREAKQEAGEAKSIRH</sequence>
<dbReference type="Proteomes" id="UP000887574">
    <property type="component" value="Unplaced"/>
</dbReference>